<feature type="transmembrane region" description="Helical" evidence="1">
    <location>
        <begin position="12"/>
        <end position="31"/>
    </location>
</feature>
<reference evidence="2" key="1">
    <citation type="submission" date="2023-01" db="EMBL/GenBank/DDBJ databases">
        <title>Human gut microbiome strain richness.</title>
        <authorList>
            <person name="Chen-Liaw A."/>
        </authorList>
    </citation>
    <scope>NUCLEOTIDE SEQUENCE</scope>
    <source>
        <strain evidence="2">1001217st2_G6_1001217B_191108</strain>
    </source>
</reference>
<accession>A0AB35IPP8</accession>
<keyword evidence="1" id="KW-0812">Transmembrane</keyword>
<organism evidence="2 3">
    <name type="scientific">Thomasclavelia ramosa</name>
    <dbReference type="NCBI Taxonomy" id="1547"/>
    <lineage>
        <taxon>Bacteria</taxon>
        <taxon>Bacillati</taxon>
        <taxon>Bacillota</taxon>
        <taxon>Erysipelotrichia</taxon>
        <taxon>Erysipelotrichales</taxon>
        <taxon>Coprobacillaceae</taxon>
        <taxon>Thomasclavelia</taxon>
    </lineage>
</organism>
<evidence type="ECO:0000313" key="2">
    <source>
        <dbReference type="EMBL" id="MDB7085165.1"/>
    </source>
</evidence>
<dbReference type="AlphaFoldDB" id="A0AB35IPP8"/>
<sequence>MIIDRKYAVIKYFVIGFILLIIIIASIFYFTGNEDSKTKYKYKYLNEDQITFASDEQVDDYKIMLERYLEKNKYSDVETVKFYNRTFKEDNYVYFYCLLDDEFKTLLECKYDKSEEKFLNYFEWVGDKYDDSTEAPASKITYLEIVDKESYESKKFDEEIENREPDENIDSD</sequence>
<evidence type="ECO:0000313" key="3">
    <source>
        <dbReference type="Proteomes" id="UP001211987"/>
    </source>
</evidence>
<evidence type="ECO:0000256" key="1">
    <source>
        <dbReference type="SAM" id="Phobius"/>
    </source>
</evidence>
<proteinExistence type="predicted"/>
<dbReference type="RefSeq" id="WP_008791090.1">
    <property type="nucleotide sequence ID" value="NZ_AP031443.1"/>
</dbReference>
<dbReference type="Proteomes" id="UP001211987">
    <property type="component" value="Unassembled WGS sequence"/>
</dbReference>
<dbReference type="EMBL" id="JAQLKE010000032">
    <property type="protein sequence ID" value="MDB7085165.1"/>
    <property type="molecule type" value="Genomic_DNA"/>
</dbReference>
<protein>
    <submittedName>
        <fullName evidence="2">Uncharacterized protein</fullName>
    </submittedName>
</protein>
<comment type="caution">
    <text evidence="2">The sequence shown here is derived from an EMBL/GenBank/DDBJ whole genome shotgun (WGS) entry which is preliminary data.</text>
</comment>
<gene>
    <name evidence="2" type="ORF">PM738_15260</name>
</gene>
<name>A0AB35IPP8_9FIRM</name>
<keyword evidence="1" id="KW-1133">Transmembrane helix</keyword>
<keyword evidence="1" id="KW-0472">Membrane</keyword>